<dbReference type="SMART" id="SM00148">
    <property type="entry name" value="PLCXc"/>
    <property type="match status" value="1"/>
</dbReference>
<dbReference type="EMBL" id="JAUJFL010000004">
    <property type="protein sequence ID" value="KAK2604699.1"/>
    <property type="molecule type" value="Genomic_DNA"/>
</dbReference>
<dbReference type="InterPro" id="IPR051057">
    <property type="entry name" value="PI-PLC_domain"/>
</dbReference>
<evidence type="ECO:0000313" key="4">
    <source>
        <dbReference type="Proteomes" id="UP001265746"/>
    </source>
</evidence>
<dbReference type="GO" id="GO:0006629">
    <property type="term" value="P:lipid metabolic process"/>
    <property type="evidence" value="ECO:0007669"/>
    <property type="project" value="InterPro"/>
</dbReference>
<dbReference type="GO" id="GO:0008081">
    <property type="term" value="F:phosphoric diester hydrolase activity"/>
    <property type="evidence" value="ECO:0007669"/>
    <property type="project" value="InterPro"/>
</dbReference>
<protein>
    <recommendedName>
        <fullName evidence="2">Phosphatidylinositol-specific phospholipase C X domain-containing protein</fullName>
    </recommendedName>
</protein>
<reference evidence="3" key="1">
    <citation type="submission" date="2023-06" db="EMBL/GenBank/DDBJ databases">
        <authorList>
            <person name="Noh H."/>
        </authorList>
    </citation>
    <scope>NUCLEOTIDE SEQUENCE</scope>
    <source>
        <strain evidence="3">DUCC20226</strain>
    </source>
</reference>
<feature type="chain" id="PRO_5042135623" description="Phosphatidylinositol-specific phospholipase C X domain-containing protein" evidence="1">
    <location>
        <begin position="21"/>
        <end position="381"/>
    </location>
</feature>
<dbReference type="Pfam" id="PF00388">
    <property type="entry name" value="PI-PLC-X"/>
    <property type="match status" value="1"/>
</dbReference>
<dbReference type="Gene3D" id="3.20.20.190">
    <property type="entry name" value="Phosphatidylinositol (PI) phosphodiesterase"/>
    <property type="match status" value="1"/>
</dbReference>
<evidence type="ECO:0000256" key="1">
    <source>
        <dbReference type="SAM" id="SignalP"/>
    </source>
</evidence>
<evidence type="ECO:0000259" key="2">
    <source>
        <dbReference type="SMART" id="SM00148"/>
    </source>
</evidence>
<dbReference type="InterPro" id="IPR000909">
    <property type="entry name" value="PLipase_C_PInositol-sp_X_dom"/>
</dbReference>
<feature type="signal peptide" evidence="1">
    <location>
        <begin position="1"/>
        <end position="20"/>
    </location>
</feature>
<keyword evidence="1" id="KW-0732">Signal</keyword>
<dbReference type="PANTHER" id="PTHR13593">
    <property type="match status" value="1"/>
</dbReference>
<name>A0AAD9SD60_PHOAM</name>
<sequence>MRAHLVVAASWISSIGFASGIEFPSNATEIFGPFVHDNGTLSAWMSTYPDETPLTQINIPGTHDSATWNYTQATQDALANLTAGDGEPMYPPEVFRCQSASIMDSLSAGVRFFDLRFALDPAGTKLVFWHSQALLSERATVEDVVTAFYYWLDLHPSETVILSFQYETSTTVNATFDATVQHLIFDILNSTTAAEYIDQTHDYLPTLGEARGKAVLFKRFDLDELPEEYEAALPGLHLSPSLWTDDSRDISLTYNTVLNLTAYIEDYYEPDDLGDNSTAAANIAAKVNATASHLAKATSGSSDYDGSLFITFASAEHNTALPVAVTPQGMALGTGNSSTPLGGVNQQILPVIQSLKGERIGIVVVDFWDEPGDLIESILGS</sequence>
<dbReference type="CDD" id="cd08586">
    <property type="entry name" value="PI-PLCc_BcPLC_like"/>
    <property type="match status" value="1"/>
</dbReference>
<dbReference type="PROSITE" id="PS50007">
    <property type="entry name" value="PIPLC_X_DOMAIN"/>
    <property type="match status" value="1"/>
</dbReference>
<dbReference type="PANTHER" id="PTHR13593:SF116">
    <property type="entry name" value="PLC-LIKE PHOSPHODIESTERASE"/>
    <property type="match status" value="1"/>
</dbReference>
<dbReference type="InterPro" id="IPR017946">
    <property type="entry name" value="PLC-like_Pdiesterase_TIM-brl"/>
</dbReference>
<gene>
    <name evidence="3" type="ORF">N8I77_007608</name>
</gene>
<evidence type="ECO:0000313" key="3">
    <source>
        <dbReference type="EMBL" id="KAK2604699.1"/>
    </source>
</evidence>
<accession>A0AAD9SD60</accession>
<dbReference type="Proteomes" id="UP001265746">
    <property type="component" value="Unassembled WGS sequence"/>
</dbReference>
<organism evidence="3 4">
    <name type="scientific">Phomopsis amygdali</name>
    <name type="common">Fusicoccum amygdali</name>
    <dbReference type="NCBI Taxonomy" id="1214568"/>
    <lineage>
        <taxon>Eukaryota</taxon>
        <taxon>Fungi</taxon>
        <taxon>Dikarya</taxon>
        <taxon>Ascomycota</taxon>
        <taxon>Pezizomycotina</taxon>
        <taxon>Sordariomycetes</taxon>
        <taxon>Sordariomycetidae</taxon>
        <taxon>Diaporthales</taxon>
        <taxon>Diaporthaceae</taxon>
        <taxon>Diaporthe</taxon>
    </lineage>
</organism>
<keyword evidence="4" id="KW-1185">Reference proteome</keyword>
<dbReference type="SUPFAM" id="SSF51695">
    <property type="entry name" value="PLC-like phosphodiesterases"/>
    <property type="match status" value="1"/>
</dbReference>
<dbReference type="AlphaFoldDB" id="A0AAD9SD60"/>
<feature type="domain" description="Phosphatidylinositol-specific phospholipase C X" evidence="2">
    <location>
        <begin position="50"/>
        <end position="219"/>
    </location>
</feature>
<proteinExistence type="predicted"/>
<comment type="caution">
    <text evidence="3">The sequence shown here is derived from an EMBL/GenBank/DDBJ whole genome shotgun (WGS) entry which is preliminary data.</text>
</comment>